<proteinExistence type="predicted"/>
<protein>
    <submittedName>
        <fullName evidence="1">Uncharacterized protein</fullName>
    </submittedName>
</protein>
<evidence type="ECO:0000313" key="1">
    <source>
        <dbReference type="EMBL" id="QWM90768.2"/>
    </source>
</evidence>
<evidence type="ECO:0000313" key="2">
    <source>
        <dbReference type="Proteomes" id="UP000827483"/>
    </source>
</evidence>
<dbReference type="EMBL" id="MZ130493">
    <property type="protein sequence ID" value="QWM90768.2"/>
    <property type="molecule type" value="Genomic_DNA"/>
</dbReference>
<sequence length="648" mass="72526">MYDQAAQAQFINTYAPINFGELFRIGAAQKEEMDRAAQQFGAQLQKFGEFRSPSAIDTQRYYDLTTGRQDIQDAINQMVSNPDALKDASFRSSLQSLINNVDYSSLSKLKQSAENLDARQKMIAQMRAAGKYNQNWDDINIGEWNTLEGGIMTDLAPIEYLTANALSNAYFDNLKPSTLSPVYKDGVKYQRQGITYDTLKGIADARFNDLIRTPQGQKYYEDALRSANGNEDIAREAFTTMIADSQRDRIVEQETVDPYWLAQAKHSMTRSGSTEIVKPQPTRLDFLNDTMYKSVKNKIGARLDTGYRGYIESLITKYPNTKIAEDAKKGLANIDNMTDKMVQLGEMASLYAKRYEATGDDQDFVNYNTALNMAKDYQNRLLQQGNKYVLRSEFQNVAGFSPISVSTNKEFNTEKYLSGINSALDVIKGKIGITKDDELLTAVGGRPSTVVNDNGTTNEIFNFDSSNGFLMPETIFNIAADVKPREIKRAAGTFRSGDFPLKELVESGKLKDVQFKPDNGVIKIGDNFALSGKIRIPKDEITRYISTGIFSLPRGKQYDTTNFPTTVQSIRSSIENLFGGRKVTEKVGDDGKEFYEIESYKVLPKEDISSEYWQRVNQSWQGGKSGLGGASQAKDTYMDSAEQLLSGV</sequence>
<reference evidence="1 2" key="1">
    <citation type="submission" date="2021-04" db="EMBL/GenBank/DDBJ databases">
        <authorList>
            <person name="Shkoporov A.N."/>
            <person name="Stockdale S.R."/>
            <person name="Guerin E."/>
            <person name="Ross R.P."/>
            <person name="Hill C."/>
        </authorList>
    </citation>
    <scope>NUCLEOTIDE SEQUENCE [LARGE SCALE GENOMIC DNA]</scope>
    <source>
        <strain evidence="2">cr105_1</strain>
    </source>
</reference>
<keyword evidence="2" id="KW-1185">Reference proteome</keyword>
<dbReference type="Proteomes" id="UP000827483">
    <property type="component" value="Segment"/>
</dbReference>
<organism evidence="1 2">
    <name type="scientific">uncultured phage cr105_1</name>
    <dbReference type="NCBI Taxonomy" id="2986415"/>
    <lineage>
        <taxon>Viruses</taxon>
        <taxon>Duplodnaviria</taxon>
        <taxon>Heunggongvirae</taxon>
        <taxon>Uroviricota</taxon>
        <taxon>Caudoviricetes</taxon>
        <taxon>Crassvirales</taxon>
        <taxon>Suoliviridae</taxon>
        <taxon>Loutivirinae</taxon>
        <taxon>Buchavirus</taxon>
        <taxon>Buchavirus intestinalis</taxon>
    </lineage>
</organism>
<name>A0AAE7RZE8_9CAUD</name>
<accession>A0AAE7RZE8</accession>
<gene>
    <name evidence="1" type="primary">gp_72798</name>
</gene>